<dbReference type="Proteomes" id="UP000637578">
    <property type="component" value="Unassembled WGS sequence"/>
</dbReference>
<keyword evidence="2" id="KW-0808">Transferase</keyword>
<reference evidence="5" key="2">
    <citation type="submission" date="2020-09" db="EMBL/GenBank/DDBJ databases">
        <authorList>
            <person name="Sun Q."/>
            <person name="Zhou Y."/>
        </authorList>
    </citation>
    <scope>NUCLEOTIDE SEQUENCE</scope>
    <source>
        <strain evidence="5">CGMCC 4.5737</strain>
    </source>
</reference>
<evidence type="ECO:0000256" key="1">
    <source>
        <dbReference type="ARBA" id="ARBA00022603"/>
    </source>
</evidence>
<dbReference type="GO" id="GO:0008170">
    <property type="term" value="F:N-methyltransferase activity"/>
    <property type="evidence" value="ECO:0007669"/>
    <property type="project" value="InterPro"/>
</dbReference>
<dbReference type="InterPro" id="IPR029063">
    <property type="entry name" value="SAM-dependent_MTases_sf"/>
</dbReference>
<organism evidence="5 6">
    <name type="scientific">Longimycelium tulufanense</name>
    <dbReference type="NCBI Taxonomy" id="907463"/>
    <lineage>
        <taxon>Bacteria</taxon>
        <taxon>Bacillati</taxon>
        <taxon>Actinomycetota</taxon>
        <taxon>Actinomycetes</taxon>
        <taxon>Pseudonocardiales</taxon>
        <taxon>Pseudonocardiaceae</taxon>
        <taxon>Longimycelium</taxon>
    </lineage>
</organism>
<protein>
    <recommendedName>
        <fullName evidence="4">DNA methylase N-4/N-6 domain-containing protein</fullName>
    </recommendedName>
</protein>
<keyword evidence="1" id="KW-0489">Methyltransferase</keyword>
<dbReference type="Gene3D" id="3.40.50.150">
    <property type="entry name" value="Vaccinia Virus protein VP39"/>
    <property type="match status" value="1"/>
</dbReference>
<evidence type="ECO:0000313" key="6">
    <source>
        <dbReference type="Proteomes" id="UP000637578"/>
    </source>
</evidence>
<dbReference type="EMBL" id="BMMK01000063">
    <property type="protein sequence ID" value="GGM83648.1"/>
    <property type="molecule type" value="Genomic_DNA"/>
</dbReference>
<feature type="region of interest" description="Disordered" evidence="3">
    <location>
        <begin position="1"/>
        <end position="22"/>
    </location>
</feature>
<accession>A0A8J3CKQ1</accession>
<proteinExistence type="predicted"/>
<dbReference type="SUPFAM" id="SSF53335">
    <property type="entry name" value="S-adenosyl-L-methionine-dependent methyltransferases"/>
    <property type="match status" value="1"/>
</dbReference>
<sequence>MTEHLTPSDREPRRDQPDLGPVSVWTTAQQVARTQHAGRYVPDSSTHPAKMLPAIARHVITTFTRLGELVGDPMCGIGTTLVEAVHAGRAAR</sequence>
<evidence type="ECO:0000256" key="3">
    <source>
        <dbReference type="SAM" id="MobiDB-lite"/>
    </source>
</evidence>
<dbReference type="GO" id="GO:0003677">
    <property type="term" value="F:DNA binding"/>
    <property type="evidence" value="ECO:0007669"/>
    <property type="project" value="InterPro"/>
</dbReference>
<keyword evidence="6" id="KW-1185">Reference proteome</keyword>
<evidence type="ECO:0000256" key="2">
    <source>
        <dbReference type="ARBA" id="ARBA00022679"/>
    </source>
</evidence>
<dbReference type="AlphaFoldDB" id="A0A8J3CKQ1"/>
<feature type="compositionally biased region" description="Basic and acidic residues" evidence="3">
    <location>
        <begin position="1"/>
        <end position="17"/>
    </location>
</feature>
<dbReference type="GO" id="GO:0032259">
    <property type="term" value="P:methylation"/>
    <property type="evidence" value="ECO:0007669"/>
    <property type="project" value="UniProtKB-KW"/>
</dbReference>
<dbReference type="RefSeq" id="WP_373290088.1">
    <property type="nucleotide sequence ID" value="NZ_BMMK01000063.1"/>
</dbReference>
<dbReference type="Pfam" id="PF01555">
    <property type="entry name" value="N6_N4_Mtase"/>
    <property type="match status" value="1"/>
</dbReference>
<reference evidence="5" key="1">
    <citation type="journal article" date="2014" name="Int. J. Syst. Evol. Microbiol.">
        <title>Complete genome sequence of Corynebacterium casei LMG S-19264T (=DSM 44701T), isolated from a smear-ripened cheese.</title>
        <authorList>
            <consortium name="US DOE Joint Genome Institute (JGI-PGF)"/>
            <person name="Walter F."/>
            <person name="Albersmeier A."/>
            <person name="Kalinowski J."/>
            <person name="Ruckert C."/>
        </authorList>
    </citation>
    <scope>NUCLEOTIDE SEQUENCE</scope>
    <source>
        <strain evidence="5">CGMCC 4.5737</strain>
    </source>
</reference>
<name>A0A8J3CKQ1_9PSEU</name>
<comment type="caution">
    <text evidence="5">The sequence shown here is derived from an EMBL/GenBank/DDBJ whole genome shotgun (WGS) entry which is preliminary data.</text>
</comment>
<dbReference type="InterPro" id="IPR002941">
    <property type="entry name" value="DNA_methylase_N4/N6"/>
</dbReference>
<feature type="domain" description="DNA methylase N-4/N-6" evidence="4">
    <location>
        <begin position="20"/>
        <end position="89"/>
    </location>
</feature>
<evidence type="ECO:0000259" key="4">
    <source>
        <dbReference type="Pfam" id="PF01555"/>
    </source>
</evidence>
<gene>
    <name evidence="5" type="ORF">GCM10012275_62800</name>
</gene>
<evidence type="ECO:0000313" key="5">
    <source>
        <dbReference type="EMBL" id="GGM83648.1"/>
    </source>
</evidence>